<evidence type="ECO:0000259" key="1">
    <source>
        <dbReference type="Pfam" id="PF02627"/>
    </source>
</evidence>
<dbReference type="SUPFAM" id="SSF69118">
    <property type="entry name" value="AhpD-like"/>
    <property type="match status" value="1"/>
</dbReference>
<sequence length="140" mass="15204">MRLDPLAGPGYHALLALSKAVDADARFPVGLLELLRLRCSRINGCTYCIRLHSGQALEAGEGPERVEAVDAWRTHPAFSEVERSAFALAEAVTLVHDGHVPDDVLHKAIRDFGPAGAQQLIWVALVINSFNRLAIGMRLA</sequence>
<organism evidence="2 3">
    <name type="scientific">Saccharothrix australiensis</name>
    <dbReference type="NCBI Taxonomy" id="2072"/>
    <lineage>
        <taxon>Bacteria</taxon>
        <taxon>Bacillati</taxon>
        <taxon>Actinomycetota</taxon>
        <taxon>Actinomycetes</taxon>
        <taxon>Pseudonocardiales</taxon>
        <taxon>Pseudonocardiaceae</taxon>
        <taxon>Saccharothrix</taxon>
    </lineage>
</organism>
<dbReference type="PANTHER" id="PTHR34846:SF10">
    <property type="entry name" value="CYTOPLASMIC PROTEIN"/>
    <property type="match status" value="1"/>
</dbReference>
<dbReference type="NCBIfam" id="TIGR00778">
    <property type="entry name" value="ahpD_dom"/>
    <property type="match status" value="1"/>
</dbReference>
<accession>A0A495VZV2</accession>
<dbReference type="Gene3D" id="1.20.1290.10">
    <property type="entry name" value="AhpD-like"/>
    <property type="match status" value="1"/>
</dbReference>
<dbReference type="PANTHER" id="PTHR34846">
    <property type="entry name" value="4-CARBOXYMUCONOLACTONE DECARBOXYLASE FAMILY PROTEIN (AFU_ORTHOLOGUE AFUA_6G11590)"/>
    <property type="match status" value="1"/>
</dbReference>
<keyword evidence="2" id="KW-0560">Oxidoreductase</keyword>
<reference evidence="2 3" key="1">
    <citation type="submission" date="2018-10" db="EMBL/GenBank/DDBJ databases">
        <title>Sequencing the genomes of 1000 actinobacteria strains.</title>
        <authorList>
            <person name="Klenk H.-P."/>
        </authorList>
    </citation>
    <scope>NUCLEOTIDE SEQUENCE [LARGE SCALE GENOMIC DNA]</scope>
    <source>
        <strain evidence="2 3">DSM 43800</strain>
    </source>
</reference>
<evidence type="ECO:0000313" key="3">
    <source>
        <dbReference type="Proteomes" id="UP000282084"/>
    </source>
</evidence>
<dbReference type="Pfam" id="PF02627">
    <property type="entry name" value="CMD"/>
    <property type="match status" value="1"/>
</dbReference>
<dbReference type="Proteomes" id="UP000282084">
    <property type="component" value="Unassembled WGS sequence"/>
</dbReference>
<feature type="domain" description="Carboxymuconolactone decarboxylase-like" evidence="1">
    <location>
        <begin position="11"/>
        <end position="91"/>
    </location>
</feature>
<proteinExistence type="predicted"/>
<dbReference type="InterPro" id="IPR004675">
    <property type="entry name" value="AhpD_core"/>
</dbReference>
<dbReference type="OrthoDB" id="5185109at2"/>
<dbReference type="GO" id="GO:0051920">
    <property type="term" value="F:peroxiredoxin activity"/>
    <property type="evidence" value="ECO:0007669"/>
    <property type="project" value="InterPro"/>
</dbReference>
<name>A0A495VZV2_9PSEU</name>
<keyword evidence="3" id="KW-1185">Reference proteome</keyword>
<keyword evidence="2" id="KW-0575">Peroxidase</keyword>
<gene>
    <name evidence="2" type="ORF">C8E97_3548</name>
</gene>
<dbReference type="RefSeq" id="WP_121006694.1">
    <property type="nucleotide sequence ID" value="NZ_RBXO01000001.1"/>
</dbReference>
<protein>
    <submittedName>
        <fullName evidence="2">AhpD family alkylhydroperoxidase</fullName>
    </submittedName>
</protein>
<dbReference type="InterPro" id="IPR003779">
    <property type="entry name" value="CMD-like"/>
</dbReference>
<dbReference type="EMBL" id="RBXO01000001">
    <property type="protein sequence ID" value="RKT54896.1"/>
    <property type="molecule type" value="Genomic_DNA"/>
</dbReference>
<evidence type="ECO:0000313" key="2">
    <source>
        <dbReference type="EMBL" id="RKT54896.1"/>
    </source>
</evidence>
<dbReference type="InterPro" id="IPR029032">
    <property type="entry name" value="AhpD-like"/>
</dbReference>
<comment type="caution">
    <text evidence="2">The sequence shown here is derived from an EMBL/GenBank/DDBJ whole genome shotgun (WGS) entry which is preliminary data.</text>
</comment>
<dbReference type="AlphaFoldDB" id="A0A495VZV2"/>